<evidence type="ECO:0000313" key="5">
    <source>
        <dbReference type="EMBL" id="TCJ96400.1"/>
    </source>
</evidence>
<name>A0A4R1FQJ8_9NOCA</name>
<sequence>MRALTFAGRGQLEWRDIADPVITSSGEAVVRPLAVATCDLDIEIIRGRSPFEPPFVLGHECVAEVVLVGDGVRSVEPGDRVVVPFQINCGACDACQAGRTGNCLSVPLMSTYGFGFGEQNTRWGGFLADLIHVPYADAMLIPVPAGLTAAAAAGASDNLTDGFRAVAPHLAQRPAAPVLVVGGAGSGSIGLYAAAQAKASASERVLYLDTDPARRAVAESYGIETLDHIPDRLDDKFPITVDASGDIRGLSLALASLDRDGVCTCTAIYFDPAAQPRLPLLALYTMNSTFITGRIHARRDAPALLDLLASGRFDPTPVTTRVVPFADAADALTAHDYTKLVFTP</sequence>
<evidence type="ECO:0000313" key="6">
    <source>
        <dbReference type="Proteomes" id="UP000294856"/>
    </source>
</evidence>
<keyword evidence="3" id="KW-0862">Zinc</keyword>
<dbReference type="PANTHER" id="PTHR42813">
    <property type="entry name" value="ZINC-TYPE ALCOHOL DEHYDROGENASE-LIKE"/>
    <property type="match status" value="1"/>
</dbReference>
<dbReference type="SUPFAM" id="SSF50129">
    <property type="entry name" value="GroES-like"/>
    <property type="match status" value="1"/>
</dbReference>
<dbReference type="Gene3D" id="3.40.50.720">
    <property type="entry name" value="NAD(P)-binding Rossmann-like Domain"/>
    <property type="match status" value="1"/>
</dbReference>
<evidence type="ECO:0000256" key="1">
    <source>
        <dbReference type="ARBA" id="ARBA00001947"/>
    </source>
</evidence>
<dbReference type="Gene3D" id="3.90.180.10">
    <property type="entry name" value="Medium-chain alcohol dehydrogenases, catalytic domain"/>
    <property type="match status" value="1"/>
</dbReference>
<comment type="caution">
    <text evidence="5">The sequence shown here is derived from an EMBL/GenBank/DDBJ whole genome shotgun (WGS) entry which is preliminary data.</text>
</comment>
<dbReference type="InterPro" id="IPR036291">
    <property type="entry name" value="NAD(P)-bd_dom_sf"/>
</dbReference>
<proteinExistence type="predicted"/>
<keyword evidence="2" id="KW-0479">Metal-binding</keyword>
<reference evidence="5 6" key="1">
    <citation type="submission" date="2019-03" db="EMBL/GenBank/DDBJ databases">
        <title>Genomic Encyclopedia of Type Strains, Phase IV (KMG-IV): sequencing the most valuable type-strain genomes for metagenomic binning, comparative biology and taxonomic classification.</title>
        <authorList>
            <person name="Goeker M."/>
        </authorList>
    </citation>
    <scope>NUCLEOTIDE SEQUENCE [LARGE SCALE GENOMIC DNA]</scope>
    <source>
        <strain evidence="5 6">DSM 44684</strain>
    </source>
</reference>
<accession>A0A4R1FQJ8</accession>
<protein>
    <submittedName>
        <fullName evidence="5">Alcohol dehydrogenase</fullName>
    </submittedName>
</protein>
<organism evidence="5 6">
    <name type="scientific">Nocardia alba</name>
    <dbReference type="NCBI Taxonomy" id="225051"/>
    <lineage>
        <taxon>Bacteria</taxon>
        <taxon>Bacillati</taxon>
        <taxon>Actinomycetota</taxon>
        <taxon>Actinomycetes</taxon>
        <taxon>Mycobacteriales</taxon>
        <taxon>Nocardiaceae</taxon>
        <taxon>Nocardia</taxon>
    </lineage>
</organism>
<dbReference type="RefSeq" id="WP_067444528.1">
    <property type="nucleotide sequence ID" value="NZ_SMFR01000002.1"/>
</dbReference>
<dbReference type="GO" id="GO:0046872">
    <property type="term" value="F:metal ion binding"/>
    <property type="evidence" value="ECO:0007669"/>
    <property type="project" value="UniProtKB-KW"/>
</dbReference>
<dbReference type="STRING" id="1210063.GCA_001612665_00091"/>
<dbReference type="AlphaFoldDB" id="A0A4R1FQJ8"/>
<dbReference type="InterPro" id="IPR011032">
    <property type="entry name" value="GroES-like_sf"/>
</dbReference>
<dbReference type="InterPro" id="IPR013154">
    <property type="entry name" value="ADH-like_N"/>
</dbReference>
<dbReference type="PANTHER" id="PTHR42813:SF7">
    <property type="entry name" value="ALCOHOL DEHYDROGENASE (ZN-DEPENDENT)-RELATED"/>
    <property type="match status" value="1"/>
</dbReference>
<comment type="cofactor">
    <cofactor evidence="1">
        <name>Zn(2+)</name>
        <dbReference type="ChEBI" id="CHEBI:29105"/>
    </cofactor>
</comment>
<evidence type="ECO:0000259" key="4">
    <source>
        <dbReference type="Pfam" id="PF08240"/>
    </source>
</evidence>
<feature type="domain" description="Alcohol dehydrogenase-like N-terminal" evidence="4">
    <location>
        <begin position="25"/>
        <end position="142"/>
    </location>
</feature>
<dbReference type="Proteomes" id="UP000294856">
    <property type="component" value="Unassembled WGS sequence"/>
</dbReference>
<dbReference type="EMBL" id="SMFR01000002">
    <property type="protein sequence ID" value="TCJ96400.1"/>
    <property type="molecule type" value="Genomic_DNA"/>
</dbReference>
<gene>
    <name evidence="5" type="ORF">DFR71_2429</name>
</gene>
<keyword evidence="6" id="KW-1185">Reference proteome</keyword>
<dbReference type="Pfam" id="PF08240">
    <property type="entry name" value="ADH_N"/>
    <property type="match status" value="1"/>
</dbReference>
<evidence type="ECO:0000256" key="3">
    <source>
        <dbReference type="ARBA" id="ARBA00022833"/>
    </source>
</evidence>
<evidence type="ECO:0000256" key="2">
    <source>
        <dbReference type="ARBA" id="ARBA00022723"/>
    </source>
</evidence>
<dbReference type="SUPFAM" id="SSF51735">
    <property type="entry name" value="NAD(P)-binding Rossmann-fold domains"/>
    <property type="match status" value="1"/>
</dbReference>